<organism evidence="4 5">
    <name type="scientific">Microbacterium murale</name>
    <dbReference type="NCBI Taxonomy" id="1081040"/>
    <lineage>
        <taxon>Bacteria</taxon>
        <taxon>Bacillati</taxon>
        <taxon>Actinomycetota</taxon>
        <taxon>Actinomycetes</taxon>
        <taxon>Micrococcales</taxon>
        <taxon>Microbacteriaceae</taxon>
        <taxon>Microbacterium</taxon>
    </lineage>
</organism>
<feature type="domain" description="FAD-binding" evidence="3">
    <location>
        <begin position="10"/>
        <end position="351"/>
    </location>
</feature>
<dbReference type="PRINTS" id="PR00420">
    <property type="entry name" value="RNGMNOXGNASE"/>
</dbReference>
<evidence type="ECO:0000256" key="1">
    <source>
        <dbReference type="ARBA" id="ARBA00023002"/>
    </source>
</evidence>
<dbReference type="PANTHER" id="PTHR13789">
    <property type="entry name" value="MONOOXYGENASE"/>
    <property type="match status" value="1"/>
</dbReference>
<protein>
    <submittedName>
        <fullName evidence="4">2-polyprenyl-6-methoxyphenol hydroxylase-like FAD-dependent oxidoreductase</fullName>
    </submittedName>
</protein>
<evidence type="ECO:0000313" key="4">
    <source>
        <dbReference type="EMBL" id="MDQ0644325.1"/>
    </source>
</evidence>
<evidence type="ECO:0000259" key="3">
    <source>
        <dbReference type="Pfam" id="PF01494"/>
    </source>
</evidence>
<dbReference type="Pfam" id="PF01494">
    <property type="entry name" value="FAD_binding_3"/>
    <property type="match status" value="1"/>
</dbReference>
<dbReference type="InterPro" id="IPR002938">
    <property type="entry name" value="FAD-bd"/>
</dbReference>
<name>A0ABU0PAG2_9MICO</name>
<sequence>MSTTRTEPEAVAVIGAGPAGIATALALHAVGIPVKLYERYAEPSPAGNIVNLWPPAVQALEHIGVDVEDIGAFCETEFRNSRDKVRARVKFPQSVVDKYGNGGFIGLTRPDLYERMVDALPPGIFVGNKQVAGLEDEGDHVVVRFQDDTSITTPLVVGADGINSVVRETVWGLPPIREHNLHVIGGFTFDLPAAVNPREAILRHSRTVQASHTGIRSKGRDGAEWWVLQAWDPQNPAPVDLKAHALFLAKEFPPEVAELIANTSEEHIFRWPIRDRGDVPKVWSKGRVTFAGDAVHATSPYAAYGAGMSIVDGYFLGQTLNGVDLGDSAALKKTLARYEELRVEHTAAQVKQAYMLGRNFHHVPTLMRPLRDAIFDHTKFLQKMVGDSNPAEISAQLDIMGSDLHTPAAVARAAR</sequence>
<dbReference type="Gene3D" id="3.50.50.60">
    <property type="entry name" value="FAD/NAD(P)-binding domain"/>
    <property type="match status" value="1"/>
</dbReference>
<reference evidence="4 5" key="1">
    <citation type="submission" date="2023-07" db="EMBL/GenBank/DDBJ databases">
        <title>Comparative genomics of wheat-associated soil bacteria to identify genetic determinants of phenazine resistance.</title>
        <authorList>
            <person name="Mouncey N."/>
        </authorList>
    </citation>
    <scope>NUCLEOTIDE SEQUENCE [LARGE SCALE GENOMIC DNA]</scope>
    <source>
        <strain evidence="4 5">W2I7</strain>
    </source>
</reference>
<evidence type="ECO:0000313" key="5">
    <source>
        <dbReference type="Proteomes" id="UP001239085"/>
    </source>
</evidence>
<dbReference type="InterPro" id="IPR036188">
    <property type="entry name" value="FAD/NAD-bd_sf"/>
</dbReference>
<keyword evidence="2" id="KW-0503">Monooxygenase</keyword>
<dbReference type="Proteomes" id="UP001239085">
    <property type="component" value="Unassembled WGS sequence"/>
</dbReference>
<comment type="caution">
    <text evidence="4">The sequence shown here is derived from an EMBL/GenBank/DDBJ whole genome shotgun (WGS) entry which is preliminary data.</text>
</comment>
<dbReference type="PANTHER" id="PTHR13789:SF309">
    <property type="entry name" value="PUTATIVE (AFU_ORTHOLOGUE AFUA_6G14510)-RELATED"/>
    <property type="match status" value="1"/>
</dbReference>
<keyword evidence="1" id="KW-0560">Oxidoreductase</keyword>
<dbReference type="InterPro" id="IPR050493">
    <property type="entry name" value="FAD-dep_Monooxygenase_BioMet"/>
</dbReference>
<proteinExistence type="predicted"/>
<dbReference type="SUPFAM" id="SSF51905">
    <property type="entry name" value="FAD/NAD(P)-binding domain"/>
    <property type="match status" value="1"/>
</dbReference>
<evidence type="ECO:0000256" key="2">
    <source>
        <dbReference type="ARBA" id="ARBA00023033"/>
    </source>
</evidence>
<keyword evidence="5" id="KW-1185">Reference proteome</keyword>
<dbReference type="EMBL" id="JAUSXK010000001">
    <property type="protein sequence ID" value="MDQ0644325.1"/>
    <property type="molecule type" value="Genomic_DNA"/>
</dbReference>
<accession>A0ABU0PAG2</accession>
<gene>
    <name evidence="4" type="ORF">QFZ46_002485</name>
</gene>
<dbReference type="RefSeq" id="WP_307361934.1">
    <property type="nucleotide sequence ID" value="NZ_JAUSXK010000001.1"/>
</dbReference>